<feature type="binding site" evidence="7">
    <location>
        <position position="160"/>
    </location>
    <ligand>
        <name>Mg(2+)</name>
        <dbReference type="ChEBI" id="CHEBI:18420"/>
    </ligand>
</feature>
<dbReference type="eggNOG" id="COG0472">
    <property type="taxonomic scope" value="Bacteria"/>
</dbReference>
<dbReference type="RefSeq" id="WP_013422125.1">
    <property type="nucleotide sequence ID" value="NC_014666.1"/>
</dbReference>
<dbReference type="Pfam" id="PF00953">
    <property type="entry name" value="Glycos_transf_4"/>
    <property type="match status" value="1"/>
</dbReference>
<keyword evidence="6 8" id="KW-0472">Membrane</keyword>
<feature type="transmembrane region" description="Helical" evidence="8">
    <location>
        <begin position="343"/>
        <end position="361"/>
    </location>
</feature>
<proteinExistence type="predicted"/>
<evidence type="ECO:0000256" key="7">
    <source>
        <dbReference type="PIRSR" id="PIRSR600715-1"/>
    </source>
</evidence>
<keyword evidence="2" id="KW-1003">Cell membrane</keyword>
<gene>
    <name evidence="9" type="ordered locus">FraEuI1c_0931</name>
</gene>
<dbReference type="PROSITE" id="PS01348">
    <property type="entry name" value="MRAY_2"/>
    <property type="match status" value="1"/>
</dbReference>
<dbReference type="STRING" id="298654.FraEuI1c_0931"/>
<feature type="transmembrane region" description="Helical" evidence="8">
    <location>
        <begin position="168"/>
        <end position="185"/>
    </location>
</feature>
<evidence type="ECO:0000256" key="6">
    <source>
        <dbReference type="ARBA" id="ARBA00023136"/>
    </source>
</evidence>
<dbReference type="PANTHER" id="PTHR22926:SF3">
    <property type="entry name" value="UNDECAPRENYL-PHOSPHATE ALPHA-N-ACETYLGLUCOSAMINYL 1-PHOSPHATE TRANSFERASE"/>
    <property type="match status" value="1"/>
</dbReference>
<evidence type="ECO:0000256" key="3">
    <source>
        <dbReference type="ARBA" id="ARBA00022679"/>
    </source>
</evidence>
<feature type="transmembrane region" description="Helical" evidence="8">
    <location>
        <begin position="80"/>
        <end position="96"/>
    </location>
</feature>
<organism evidence="9 10">
    <name type="scientific">Pseudofrankia inefficax (strain DSM 45817 / CECT 9037 / DDB 130130 / EuI1c)</name>
    <name type="common">Frankia inefficax</name>
    <dbReference type="NCBI Taxonomy" id="298654"/>
    <lineage>
        <taxon>Bacteria</taxon>
        <taxon>Bacillati</taxon>
        <taxon>Actinomycetota</taxon>
        <taxon>Actinomycetes</taxon>
        <taxon>Frankiales</taxon>
        <taxon>Frankiaceae</taxon>
        <taxon>Pseudofrankia</taxon>
    </lineage>
</organism>
<comment type="subcellular location">
    <subcellularLocation>
        <location evidence="1">Cell membrane</location>
        <topology evidence="1">Multi-pass membrane protein</topology>
    </subcellularLocation>
</comment>
<evidence type="ECO:0000313" key="10">
    <source>
        <dbReference type="Proteomes" id="UP000002484"/>
    </source>
</evidence>
<keyword evidence="5 8" id="KW-1133">Transmembrane helix</keyword>
<evidence type="ECO:0000313" key="9">
    <source>
        <dbReference type="EMBL" id="ADP79004.1"/>
    </source>
</evidence>
<evidence type="ECO:0000256" key="8">
    <source>
        <dbReference type="SAM" id="Phobius"/>
    </source>
</evidence>
<reference evidence="9 10" key="1">
    <citation type="submission" date="2010-10" db="EMBL/GenBank/DDBJ databases">
        <title>Complete sequence of Frankia sp. EuI1c.</title>
        <authorList>
            <consortium name="US DOE Joint Genome Institute"/>
            <person name="Lucas S."/>
            <person name="Copeland A."/>
            <person name="Lapidus A."/>
            <person name="Cheng J.-F."/>
            <person name="Bruce D."/>
            <person name="Goodwin L."/>
            <person name="Pitluck S."/>
            <person name="Chertkov O."/>
            <person name="Detter J.C."/>
            <person name="Han C."/>
            <person name="Tapia R."/>
            <person name="Land M."/>
            <person name="Hauser L."/>
            <person name="Jeffries C."/>
            <person name="Kyrpides N."/>
            <person name="Ivanova N."/>
            <person name="Mikhailova N."/>
            <person name="Beauchemin N."/>
            <person name="Sen A."/>
            <person name="Sur S.A."/>
            <person name="Gtari M."/>
            <person name="Wall L."/>
            <person name="Tisa L."/>
            <person name="Woyke T."/>
        </authorList>
    </citation>
    <scope>NUCLEOTIDE SEQUENCE [LARGE SCALE GENOMIC DNA]</scope>
    <source>
        <strain evidence="10">DSM 45817 / CECT 9037 / EuI1c</strain>
    </source>
</reference>
<dbReference type="FunCoup" id="E3IXI7">
    <property type="interactions" value="16"/>
</dbReference>
<dbReference type="GO" id="GO:0016780">
    <property type="term" value="F:phosphotransferase activity, for other substituted phosphate groups"/>
    <property type="evidence" value="ECO:0007669"/>
    <property type="project" value="InterPro"/>
</dbReference>
<evidence type="ECO:0000256" key="5">
    <source>
        <dbReference type="ARBA" id="ARBA00022989"/>
    </source>
</evidence>
<dbReference type="OrthoDB" id="9783652at2"/>
<dbReference type="AlphaFoldDB" id="E3IXI7"/>
<dbReference type="GO" id="GO:0044038">
    <property type="term" value="P:cell wall macromolecule biosynthetic process"/>
    <property type="evidence" value="ECO:0007669"/>
    <property type="project" value="TreeGrafter"/>
</dbReference>
<keyword evidence="3 9" id="KW-0808">Transferase</keyword>
<dbReference type="EMBL" id="CP002299">
    <property type="protein sequence ID" value="ADP79004.1"/>
    <property type="molecule type" value="Genomic_DNA"/>
</dbReference>
<sequence precursor="true">MREYLLVFVVAAAVTFLATPVARALALRIGAVAGVRDRDVHAKPTARLGGVAMLAGLYAGLGVADRLPFLSQVSRDWSEPRAVLVAATLICLLGVADDKWELDSLTKLAGQMVAAAVMVQLGVQFTFAINWNSETTLSLGPETAVPISILAVVVLINAINFIDGLDGLAAGVTAIAAGATFYYAYRLAVVDGFSRAAPAALLAAVTAGVCVGFLPHNFNPARLFMGDSGSMLIGLLSASSMISVTGQVAYGGYAGPSRSLPSLIPLAIPLAVLAVPFLDLGLAVIRRTRAGRSPFAPDKMHLHHRMLEIGKSQIRAVLFMYFWAALVGFGGVAASFSSAPLPILLATLGLGLLGLVALLLLGQRAARRAAATAPVSTSTSV</sequence>
<dbReference type="InParanoid" id="E3IXI7"/>
<feature type="transmembrane region" description="Helical" evidence="8">
    <location>
        <begin position="230"/>
        <end position="250"/>
    </location>
</feature>
<dbReference type="Proteomes" id="UP000002484">
    <property type="component" value="Chromosome"/>
</dbReference>
<comment type="cofactor">
    <cofactor evidence="7">
        <name>Mg(2+)</name>
        <dbReference type="ChEBI" id="CHEBI:18420"/>
    </cofactor>
</comment>
<protein>
    <submittedName>
        <fullName evidence="9">Glycosyl transferase, family 4, conserved region</fullName>
    </submittedName>
</protein>
<dbReference type="GO" id="GO:0009103">
    <property type="term" value="P:lipopolysaccharide biosynthetic process"/>
    <property type="evidence" value="ECO:0007669"/>
    <property type="project" value="TreeGrafter"/>
</dbReference>
<dbReference type="InterPro" id="IPR000715">
    <property type="entry name" value="Glycosyl_transferase_4"/>
</dbReference>
<dbReference type="GO" id="GO:0046872">
    <property type="term" value="F:metal ion binding"/>
    <property type="evidence" value="ECO:0007669"/>
    <property type="project" value="UniProtKB-KW"/>
</dbReference>
<feature type="transmembrane region" description="Helical" evidence="8">
    <location>
        <begin position="316"/>
        <end position="337"/>
    </location>
</feature>
<feature type="binding site" evidence="7">
    <location>
        <position position="227"/>
    </location>
    <ligand>
        <name>Mg(2+)</name>
        <dbReference type="ChEBI" id="CHEBI:18420"/>
    </ligand>
</feature>
<keyword evidence="4 8" id="KW-0812">Transmembrane</keyword>
<name>E3IXI7_PSEI1</name>
<evidence type="ECO:0000256" key="4">
    <source>
        <dbReference type="ARBA" id="ARBA00022692"/>
    </source>
</evidence>
<dbReference type="KEGG" id="fri:FraEuI1c_0931"/>
<feature type="transmembrane region" description="Helical" evidence="8">
    <location>
        <begin position="262"/>
        <end position="285"/>
    </location>
</feature>
<feature type="transmembrane region" description="Helical" evidence="8">
    <location>
        <begin position="197"/>
        <end position="218"/>
    </location>
</feature>
<dbReference type="GO" id="GO:0005886">
    <property type="term" value="C:plasma membrane"/>
    <property type="evidence" value="ECO:0007669"/>
    <property type="project" value="UniProtKB-SubCell"/>
</dbReference>
<keyword evidence="7" id="KW-0479">Metal-binding</keyword>
<dbReference type="InterPro" id="IPR018480">
    <property type="entry name" value="PNAcMuramoyl-5peptid_Trfase_CS"/>
</dbReference>
<keyword evidence="10" id="KW-1185">Reference proteome</keyword>
<evidence type="ECO:0000256" key="2">
    <source>
        <dbReference type="ARBA" id="ARBA00022475"/>
    </source>
</evidence>
<dbReference type="GO" id="GO:0071555">
    <property type="term" value="P:cell wall organization"/>
    <property type="evidence" value="ECO:0007669"/>
    <property type="project" value="TreeGrafter"/>
</dbReference>
<accession>E3IXI7</accession>
<dbReference type="PANTHER" id="PTHR22926">
    <property type="entry name" value="PHOSPHO-N-ACETYLMURAMOYL-PENTAPEPTIDE-TRANSFERASE"/>
    <property type="match status" value="1"/>
</dbReference>
<feature type="transmembrane region" description="Helical" evidence="8">
    <location>
        <begin position="108"/>
        <end position="131"/>
    </location>
</feature>
<keyword evidence="7" id="KW-0460">Magnesium</keyword>
<dbReference type="HOGENOM" id="CLU_023982_2_2_11"/>
<dbReference type="CDD" id="cd06853">
    <property type="entry name" value="GT_WecA_like"/>
    <property type="match status" value="1"/>
</dbReference>
<feature type="transmembrane region" description="Helical" evidence="8">
    <location>
        <begin position="143"/>
        <end position="161"/>
    </location>
</feature>
<evidence type="ECO:0000256" key="1">
    <source>
        <dbReference type="ARBA" id="ARBA00004651"/>
    </source>
</evidence>